<reference evidence="2" key="1">
    <citation type="journal article" date="2015" name="BMC Genomics">
        <title>Genome mining reveals unlocked bioactive potential of marine Gram-negative bacteria.</title>
        <authorList>
            <person name="Machado H."/>
            <person name="Sonnenschein E.C."/>
            <person name="Melchiorsen J."/>
            <person name="Gram L."/>
        </authorList>
    </citation>
    <scope>NUCLEOTIDE SEQUENCE</scope>
    <source>
        <strain evidence="2">S2052</strain>
    </source>
</reference>
<dbReference type="GO" id="GO:0000155">
    <property type="term" value="F:phosphorelay sensor kinase activity"/>
    <property type="evidence" value="ECO:0007669"/>
    <property type="project" value="InterPro"/>
</dbReference>
<dbReference type="InterPro" id="IPR036259">
    <property type="entry name" value="MFS_trans_sf"/>
</dbReference>
<accession>A0A837G7T1</accession>
<organism evidence="2">
    <name type="scientific">Vibrio coralliilyticus</name>
    <dbReference type="NCBI Taxonomy" id="190893"/>
    <lineage>
        <taxon>Bacteria</taxon>
        <taxon>Pseudomonadati</taxon>
        <taxon>Pseudomonadota</taxon>
        <taxon>Gammaproteobacteria</taxon>
        <taxon>Vibrionales</taxon>
        <taxon>Vibrionaceae</taxon>
        <taxon>Vibrio</taxon>
    </lineage>
</organism>
<dbReference type="InterPro" id="IPR050640">
    <property type="entry name" value="Bact_2-comp_sensor_kinase"/>
</dbReference>
<sequence length="352" mass="39744">MTDFATRLTDVLKSLVFTSVFCLIIAFATHAIWPSPFWEHILISFGYGYSAVLSSHLLQWSSERWTRRQLSMLSISCSMVFGTANAYYWLSRYDKFADFSQMKPVIILGFIFSAACFLYFYTHEQKLQTQKELERARRIQTEQEKALLLSQLKQLQSQIEPHFLFNTLANISVLIDSDAPSAKRMLEKLTELLRGTLQRSRQYNTTLRGELELVDAYLAIQKIRLGERLNYEISDHCLGDLNIPPLLVQPLVENAVQHGIEPSSVGGKITVEVAENQDSVTISVIDNGIGFSDTPSHAGQGIGLDNIRHRLTTLFGQHASLNLKENASGGVIAQLSVQRRSLEKLEENMDAN</sequence>
<evidence type="ECO:0000259" key="1">
    <source>
        <dbReference type="SMART" id="SM00387"/>
    </source>
</evidence>
<feature type="domain" description="Histidine kinase/HSP90-like ATPase" evidence="1">
    <location>
        <begin position="243"/>
        <end position="341"/>
    </location>
</feature>
<dbReference type="GO" id="GO:0016020">
    <property type="term" value="C:membrane"/>
    <property type="evidence" value="ECO:0007669"/>
    <property type="project" value="InterPro"/>
</dbReference>
<dbReference type="Pfam" id="PF06580">
    <property type="entry name" value="His_kinase"/>
    <property type="match status" value="1"/>
</dbReference>
<gene>
    <name evidence="2" type="ORF">TW71_09415</name>
</gene>
<dbReference type="SUPFAM" id="SSF55874">
    <property type="entry name" value="ATPase domain of HSP90 chaperone/DNA topoisomerase II/histidine kinase"/>
    <property type="match status" value="1"/>
</dbReference>
<dbReference type="InterPro" id="IPR010559">
    <property type="entry name" value="Sig_transdc_His_kin_internal"/>
</dbReference>
<protein>
    <submittedName>
        <fullName evidence="2">ATPase</fullName>
    </submittedName>
</protein>
<dbReference type="PANTHER" id="PTHR34220:SF9">
    <property type="entry name" value="SIGNAL TRANSDUCTION HISTIDINE KINASE INTERNAL REGION DOMAIN-CONTAINING PROTEIN"/>
    <property type="match status" value="1"/>
</dbReference>
<dbReference type="SMART" id="SM00387">
    <property type="entry name" value="HATPase_c"/>
    <property type="match status" value="1"/>
</dbReference>
<dbReference type="EMBL" id="JXXR01000010">
    <property type="protein sequence ID" value="KJY73920.1"/>
    <property type="molecule type" value="Genomic_DNA"/>
</dbReference>
<evidence type="ECO:0000313" key="2">
    <source>
        <dbReference type="EMBL" id="KJY73920.1"/>
    </source>
</evidence>
<dbReference type="SUPFAM" id="SSF103473">
    <property type="entry name" value="MFS general substrate transporter"/>
    <property type="match status" value="1"/>
</dbReference>
<dbReference type="InterPro" id="IPR003594">
    <property type="entry name" value="HATPase_dom"/>
</dbReference>
<dbReference type="Pfam" id="PF02518">
    <property type="entry name" value="HATPase_c"/>
    <property type="match status" value="1"/>
</dbReference>
<dbReference type="AlphaFoldDB" id="A0A837G7T1"/>
<name>A0A837G7T1_9VIBR</name>
<dbReference type="Gene3D" id="3.30.565.10">
    <property type="entry name" value="Histidine kinase-like ATPase, C-terminal domain"/>
    <property type="match status" value="1"/>
</dbReference>
<dbReference type="InterPro" id="IPR036890">
    <property type="entry name" value="HATPase_C_sf"/>
</dbReference>
<comment type="caution">
    <text evidence="2">The sequence shown here is derived from an EMBL/GenBank/DDBJ whole genome shotgun (WGS) entry which is preliminary data.</text>
</comment>
<dbReference type="PANTHER" id="PTHR34220">
    <property type="entry name" value="SENSOR HISTIDINE KINASE YPDA"/>
    <property type="match status" value="1"/>
</dbReference>
<proteinExistence type="predicted"/>
<dbReference type="RefSeq" id="WP_045985694.1">
    <property type="nucleotide sequence ID" value="NZ_CP063052.1"/>
</dbReference>